<gene>
    <name evidence="7" type="ORF">SAMN04244559_01898</name>
</gene>
<dbReference type="EMBL" id="FNWO01000006">
    <property type="protein sequence ID" value="SEH36107.1"/>
    <property type="molecule type" value="Genomic_DNA"/>
</dbReference>
<dbReference type="RefSeq" id="WP_074767896.1">
    <property type="nucleotide sequence ID" value="NZ_FNWO01000006.1"/>
</dbReference>
<dbReference type="OrthoDB" id="8016555at2"/>
<dbReference type="InterPro" id="IPR027417">
    <property type="entry name" value="P-loop_NTPase"/>
</dbReference>
<evidence type="ECO:0000256" key="2">
    <source>
        <dbReference type="ARBA" id="ARBA00022448"/>
    </source>
</evidence>
<feature type="compositionally biased region" description="Polar residues" evidence="5">
    <location>
        <begin position="443"/>
        <end position="453"/>
    </location>
</feature>
<keyword evidence="4 7" id="KW-0067">ATP-binding</keyword>
<evidence type="ECO:0000313" key="7">
    <source>
        <dbReference type="EMBL" id="SEH36107.1"/>
    </source>
</evidence>
<dbReference type="Proteomes" id="UP000182983">
    <property type="component" value="Unassembled WGS sequence"/>
</dbReference>
<keyword evidence="3" id="KW-0547">Nucleotide-binding</keyword>
<keyword evidence="2" id="KW-0813">Transport</keyword>
<dbReference type="InterPro" id="IPR018632">
    <property type="entry name" value="AAA-associated_dom_C"/>
</dbReference>
<reference evidence="8" key="1">
    <citation type="submission" date="2016-10" db="EMBL/GenBank/DDBJ databases">
        <authorList>
            <person name="Varghese N."/>
            <person name="Submissions S."/>
        </authorList>
    </citation>
    <scope>NUCLEOTIDE SEQUENCE [LARGE SCALE GENOMIC DNA]</scope>
    <source>
        <strain evidence="8">DSM 13234</strain>
    </source>
</reference>
<evidence type="ECO:0000256" key="4">
    <source>
        <dbReference type="ARBA" id="ARBA00022840"/>
    </source>
</evidence>
<sequence length="453" mass="49684">MAEPTLPPQALLELRGVRKSFRTPERHERTVLEGVDFRLEEGEIVALLGKSGSGKSTLLRIMAGLIRANGGDVLYRGQAVTAPARGIAMVFQSFALFPWLTVQENVELGLEAGGIGPAEREERAAEAIEMIGLGGFESAYPKELSGGMRQRVGCARALVMRPDVLLLDEPFSALDVLTSETLREDLLDLWAERKIPTKGILLVSHNIEEAVSMADRVLVFSSDPGRVRAEVKVGLPQPRDTESPAFRQIVDEIYSLMTAHVRGGGAGAQEQLTLGYRLPDTTPGKMAGLLETIAEAPFNGRADLPQLAEETELEDDSLFHLFEALRVMGLARIASGDIFLTPLGQTFVDADDAGRKDLFAEALLRNIPLAAHVRKVLDERRDHRAPEDRFLQELQDYLTDDEAERVLETAITWGRYAEIFDYDYNSGVLMLPEDEEEEEAGTDSPSSGSAAAE</sequence>
<feature type="domain" description="ABC transporter" evidence="6">
    <location>
        <begin position="12"/>
        <end position="247"/>
    </location>
</feature>
<comment type="similarity">
    <text evidence="1">Belongs to the ABC transporter superfamily.</text>
</comment>
<evidence type="ECO:0000259" key="6">
    <source>
        <dbReference type="PROSITE" id="PS50893"/>
    </source>
</evidence>
<protein>
    <submittedName>
        <fullName evidence="7">NitT/TauT family transport system ATP-binding protein</fullName>
    </submittedName>
</protein>
<dbReference type="SUPFAM" id="SSF52540">
    <property type="entry name" value="P-loop containing nucleoside triphosphate hydrolases"/>
    <property type="match status" value="1"/>
</dbReference>
<dbReference type="CDD" id="cd03293">
    <property type="entry name" value="ABC_NrtD_SsuB_transporters"/>
    <property type="match status" value="1"/>
</dbReference>
<evidence type="ECO:0000256" key="5">
    <source>
        <dbReference type="SAM" id="MobiDB-lite"/>
    </source>
</evidence>
<dbReference type="Gene3D" id="3.40.50.300">
    <property type="entry name" value="P-loop containing nucleotide triphosphate hydrolases"/>
    <property type="match status" value="1"/>
</dbReference>
<dbReference type="InterPro" id="IPR003593">
    <property type="entry name" value="AAA+_ATPase"/>
</dbReference>
<feature type="region of interest" description="Disordered" evidence="5">
    <location>
        <begin position="432"/>
        <end position="453"/>
    </location>
</feature>
<dbReference type="GO" id="GO:0016887">
    <property type="term" value="F:ATP hydrolysis activity"/>
    <property type="evidence" value="ECO:0007669"/>
    <property type="project" value="InterPro"/>
</dbReference>
<dbReference type="AlphaFoldDB" id="A0A1H6HK04"/>
<feature type="compositionally biased region" description="Acidic residues" evidence="5">
    <location>
        <begin position="432"/>
        <end position="441"/>
    </location>
</feature>
<dbReference type="PROSITE" id="PS50893">
    <property type="entry name" value="ABC_TRANSPORTER_2"/>
    <property type="match status" value="1"/>
</dbReference>
<keyword evidence="8" id="KW-1185">Reference proteome</keyword>
<dbReference type="InterPro" id="IPR050166">
    <property type="entry name" value="ABC_transporter_ATP-bind"/>
</dbReference>
<dbReference type="PANTHER" id="PTHR42788">
    <property type="entry name" value="TAURINE IMPORT ATP-BINDING PROTEIN-RELATED"/>
    <property type="match status" value="1"/>
</dbReference>
<evidence type="ECO:0000313" key="8">
    <source>
        <dbReference type="Proteomes" id="UP000182983"/>
    </source>
</evidence>
<dbReference type="GO" id="GO:0005524">
    <property type="term" value="F:ATP binding"/>
    <property type="evidence" value="ECO:0007669"/>
    <property type="project" value="UniProtKB-KW"/>
</dbReference>
<proteinExistence type="inferred from homology"/>
<dbReference type="InterPro" id="IPR003439">
    <property type="entry name" value="ABC_transporter-like_ATP-bd"/>
</dbReference>
<accession>A0A1H6HK04</accession>
<name>A0A1H6HK04_MAGFU</name>
<evidence type="ECO:0000256" key="3">
    <source>
        <dbReference type="ARBA" id="ARBA00022741"/>
    </source>
</evidence>
<organism evidence="7 8">
    <name type="scientific">Magnetospirillum fulvum</name>
    <name type="common">Rhodospirillum fulvum</name>
    <dbReference type="NCBI Taxonomy" id="1082"/>
    <lineage>
        <taxon>Bacteria</taxon>
        <taxon>Pseudomonadati</taxon>
        <taxon>Pseudomonadota</taxon>
        <taxon>Alphaproteobacteria</taxon>
        <taxon>Rhodospirillales</taxon>
        <taxon>Rhodospirillaceae</taxon>
        <taxon>Magnetospirillum</taxon>
    </lineage>
</organism>
<evidence type="ECO:0000256" key="1">
    <source>
        <dbReference type="ARBA" id="ARBA00005417"/>
    </source>
</evidence>
<dbReference type="SMART" id="SM00382">
    <property type="entry name" value="AAA"/>
    <property type="match status" value="1"/>
</dbReference>
<dbReference type="Pfam" id="PF00005">
    <property type="entry name" value="ABC_tran"/>
    <property type="match status" value="1"/>
</dbReference>
<dbReference type="Pfam" id="PF09821">
    <property type="entry name" value="AAA_assoc_C"/>
    <property type="match status" value="1"/>
</dbReference>
<dbReference type="PANTHER" id="PTHR42788:SF13">
    <property type="entry name" value="ALIPHATIC SULFONATES IMPORT ATP-BINDING PROTEIN SSUB"/>
    <property type="match status" value="1"/>
</dbReference>